<evidence type="ECO:0000259" key="4">
    <source>
        <dbReference type="Pfam" id="PF22244"/>
    </source>
</evidence>
<dbReference type="AlphaFoldDB" id="A0A518IE39"/>
<dbReference type="SUPFAM" id="SSF53474">
    <property type="entry name" value="alpha/beta-Hydrolases"/>
    <property type="match status" value="1"/>
</dbReference>
<name>A0A518IE39_9PLAN</name>
<keyword evidence="2" id="KW-0732">Signal</keyword>
<dbReference type="PANTHER" id="PTHR22946">
    <property type="entry name" value="DIENELACTONE HYDROLASE DOMAIN-CONTAINING PROTEIN-RELATED"/>
    <property type="match status" value="1"/>
</dbReference>
<evidence type="ECO:0000313" key="6">
    <source>
        <dbReference type="Proteomes" id="UP000318313"/>
    </source>
</evidence>
<evidence type="ECO:0000256" key="2">
    <source>
        <dbReference type="ARBA" id="ARBA00022729"/>
    </source>
</evidence>
<protein>
    <submittedName>
        <fullName evidence="5">Alpha/beta hydrolase family protein</fullName>
    </submittedName>
</protein>
<proteinExistence type="predicted"/>
<keyword evidence="3 5" id="KW-0378">Hydrolase</keyword>
<sequence length="411" mass="46645">MIRLVSDVTFKMTESVQLSCYRPVRRRCLFFRLMIARHTKELQLISALKKTIIVTIILPTIFSSSLFAQKQPVRLNPDDLLQYRDEAGNIKKVRTAADWKQRRQEIIRGMEKVMGPFPGEDQRVALNVKILEEVKLDKYTRQLITYQSSPDSRTPAYLCIPHSAKGGKKVPAVLCLHPTDNKAGHKVALGLGGREGRQYAAELAERGYVTIAPAYPHLANYWPNLGKLGFESGTMKAIWDNSRAIDLLESLDYVDLSRGVGAIGHSLGGHNAIYTAVLDPRVSAIVSSCGFDSYRDYYDAAERVWYFGKGWCQIRYMPRMSDYRGKLDEIPFDFPELLGALAPRPVYVNAPLHDSNFRWKSVDQCAESAKPVYELLGAKEKLVIDHPDCDHNFPLEQRNRAYQLFDSVLKD</sequence>
<evidence type="ECO:0000256" key="3">
    <source>
        <dbReference type="ARBA" id="ARBA00022801"/>
    </source>
</evidence>
<keyword evidence="6" id="KW-1185">Reference proteome</keyword>
<feature type="domain" description="4-O-methyl-glucuronoyl methylesterase-like" evidence="4">
    <location>
        <begin position="233"/>
        <end position="377"/>
    </location>
</feature>
<dbReference type="Pfam" id="PF22244">
    <property type="entry name" value="GCE_fung"/>
    <property type="match status" value="1"/>
</dbReference>
<reference evidence="5 6" key="1">
    <citation type="submission" date="2019-03" db="EMBL/GenBank/DDBJ databases">
        <title>Deep-cultivation of Planctomycetes and their phenomic and genomic characterization uncovers novel biology.</title>
        <authorList>
            <person name="Wiegand S."/>
            <person name="Jogler M."/>
            <person name="Boedeker C."/>
            <person name="Pinto D."/>
            <person name="Vollmers J."/>
            <person name="Rivas-Marin E."/>
            <person name="Kohn T."/>
            <person name="Peeters S.H."/>
            <person name="Heuer A."/>
            <person name="Rast P."/>
            <person name="Oberbeckmann S."/>
            <person name="Bunk B."/>
            <person name="Jeske O."/>
            <person name="Meyerdierks A."/>
            <person name="Storesund J.E."/>
            <person name="Kallscheuer N."/>
            <person name="Luecker S."/>
            <person name="Lage O.M."/>
            <person name="Pohl T."/>
            <person name="Merkel B.J."/>
            <person name="Hornburger P."/>
            <person name="Mueller R.-W."/>
            <person name="Bruemmer F."/>
            <person name="Labrenz M."/>
            <person name="Spormann A.M."/>
            <person name="Op den Camp H."/>
            <person name="Overmann J."/>
            <person name="Amann R."/>
            <person name="Jetten M.S.M."/>
            <person name="Mascher T."/>
            <person name="Medema M.H."/>
            <person name="Devos D.P."/>
            <person name="Kaster A.-K."/>
            <person name="Ovreas L."/>
            <person name="Rohde M."/>
            <person name="Galperin M.Y."/>
            <person name="Jogler C."/>
        </authorList>
    </citation>
    <scope>NUCLEOTIDE SEQUENCE [LARGE SCALE GENOMIC DNA]</scope>
    <source>
        <strain evidence="5 6">Enr17</strain>
    </source>
</reference>
<dbReference type="InterPro" id="IPR050261">
    <property type="entry name" value="FrsA_esterase"/>
</dbReference>
<organism evidence="5 6">
    <name type="scientific">Gimesia fumaroli</name>
    <dbReference type="NCBI Taxonomy" id="2527976"/>
    <lineage>
        <taxon>Bacteria</taxon>
        <taxon>Pseudomonadati</taxon>
        <taxon>Planctomycetota</taxon>
        <taxon>Planctomycetia</taxon>
        <taxon>Planctomycetales</taxon>
        <taxon>Planctomycetaceae</taxon>
        <taxon>Gimesia</taxon>
    </lineage>
</organism>
<evidence type="ECO:0000313" key="5">
    <source>
        <dbReference type="EMBL" id="QDV51371.1"/>
    </source>
</evidence>
<dbReference type="Gene3D" id="3.40.50.1820">
    <property type="entry name" value="alpha/beta hydrolase"/>
    <property type="match status" value="1"/>
</dbReference>
<dbReference type="InterPro" id="IPR029058">
    <property type="entry name" value="AB_hydrolase_fold"/>
</dbReference>
<dbReference type="GO" id="GO:0052689">
    <property type="term" value="F:carboxylic ester hydrolase activity"/>
    <property type="evidence" value="ECO:0007669"/>
    <property type="project" value="UniProtKB-KW"/>
</dbReference>
<evidence type="ECO:0000256" key="1">
    <source>
        <dbReference type="ARBA" id="ARBA00022487"/>
    </source>
</evidence>
<dbReference type="EMBL" id="CP037452">
    <property type="protein sequence ID" value="QDV51371.1"/>
    <property type="molecule type" value="Genomic_DNA"/>
</dbReference>
<keyword evidence="1" id="KW-0719">Serine esterase</keyword>
<dbReference type="Proteomes" id="UP000318313">
    <property type="component" value="Chromosome"/>
</dbReference>
<gene>
    <name evidence="5" type="ORF">Enr17x_34270</name>
</gene>
<accession>A0A518IE39</accession>
<dbReference type="KEGG" id="gfm:Enr17x_34270"/>
<dbReference type="InterPro" id="IPR054579">
    <property type="entry name" value="GCE-like_dom"/>
</dbReference>